<feature type="domain" description="Exostosin GT47" evidence="6">
    <location>
        <begin position="69"/>
        <end position="174"/>
    </location>
</feature>
<dbReference type="OrthoDB" id="1924787at2759"/>
<comment type="subcellular location">
    <subcellularLocation>
        <location evidence="1">Golgi apparatus membrane</location>
        <topology evidence="1">Single-pass type II membrane protein</topology>
    </subcellularLocation>
</comment>
<dbReference type="InterPro" id="IPR004263">
    <property type="entry name" value="Exostosin"/>
</dbReference>
<name>A0A9Q0GFG4_9ROSI</name>
<keyword evidence="3" id="KW-0808">Transferase</keyword>
<dbReference type="GO" id="GO:0016757">
    <property type="term" value="F:glycosyltransferase activity"/>
    <property type="evidence" value="ECO:0007669"/>
    <property type="project" value="UniProtKB-KW"/>
</dbReference>
<comment type="similarity">
    <text evidence="2">Belongs to the glycosyltransferase 47 family.</text>
</comment>
<evidence type="ECO:0000313" key="7">
    <source>
        <dbReference type="EMBL" id="KAJ4847867.1"/>
    </source>
</evidence>
<dbReference type="GO" id="GO:0009834">
    <property type="term" value="P:plant-type secondary cell wall biogenesis"/>
    <property type="evidence" value="ECO:0007669"/>
    <property type="project" value="TreeGrafter"/>
</dbReference>
<reference evidence="7" key="2">
    <citation type="journal article" date="2023" name="Plants (Basel)">
        <title>Annotation of the Turnera subulata (Passifloraceae) Draft Genome Reveals the S-Locus Evolved after the Divergence of Turneroideae from Passifloroideae in a Stepwise Manner.</title>
        <authorList>
            <person name="Henning P.M."/>
            <person name="Roalson E.H."/>
            <person name="Mir W."/>
            <person name="McCubbin A.G."/>
            <person name="Shore J.S."/>
        </authorList>
    </citation>
    <scope>NUCLEOTIDE SEQUENCE</scope>
    <source>
        <strain evidence="7">F60SS</strain>
    </source>
</reference>
<reference evidence="7" key="1">
    <citation type="submission" date="2022-02" db="EMBL/GenBank/DDBJ databases">
        <authorList>
            <person name="Henning P.M."/>
            <person name="McCubbin A.G."/>
            <person name="Shore J.S."/>
        </authorList>
    </citation>
    <scope>NUCLEOTIDE SEQUENCE</scope>
    <source>
        <strain evidence="7">F60SS</strain>
        <tissue evidence="7">Leaves</tissue>
    </source>
</reference>
<evidence type="ECO:0000256" key="5">
    <source>
        <dbReference type="ARBA" id="ARBA00023034"/>
    </source>
</evidence>
<evidence type="ECO:0000256" key="2">
    <source>
        <dbReference type="ARBA" id="ARBA00010271"/>
    </source>
</evidence>
<evidence type="ECO:0000256" key="4">
    <source>
        <dbReference type="ARBA" id="ARBA00022968"/>
    </source>
</evidence>
<dbReference type="InterPro" id="IPR040911">
    <property type="entry name" value="Exostosin_GT47"/>
</dbReference>
<protein>
    <submittedName>
        <fullName evidence="7">Beta-1,4-xylosyltransferase irx10</fullName>
    </submittedName>
</protein>
<dbReference type="GO" id="GO:0000139">
    <property type="term" value="C:Golgi membrane"/>
    <property type="evidence" value="ECO:0007669"/>
    <property type="project" value="UniProtKB-SubCell"/>
</dbReference>
<comment type="caution">
    <text evidence="7">The sequence shown here is derived from an EMBL/GenBank/DDBJ whole genome shotgun (WGS) entry which is preliminary data.</text>
</comment>
<dbReference type="PANTHER" id="PTHR11062:SF200">
    <property type="entry name" value="BETA-1,4-XYLOSYLTRANSFERASE IRX10L-RELATED"/>
    <property type="match status" value="1"/>
</dbReference>
<evidence type="ECO:0000259" key="6">
    <source>
        <dbReference type="Pfam" id="PF03016"/>
    </source>
</evidence>
<gene>
    <name evidence="7" type="primary">IRX10_2</name>
    <name evidence="7" type="ORF">Tsubulata_017239</name>
</gene>
<keyword evidence="4" id="KW-0735">Signal-anchor</keyword>
<dbReference type="EMBL" id="JAKUCV010001067">
    <property type="protein sequence ID" value="KAJ4847867.1"/>
    <property type="molecule type" value="Genomic_DNA"/>
</dbReference>
<proteinExistence type="inferred from homology"/>
<keyword evidence="3" id="KW-0328">Glycosyltransferase</keyword>
<dbReference type="PANTHER" id="PTHR11062">
    <property type="entry name" value="EXOSTOSIN HEPARAN SULFATE GLYCOSYLTRANSFERASE -RELATED"/>
    <property type="match status" value="1"/>
</dbReference>
<sequence>MALLTQTSRVLWRLNNFVLLKKRSEAKRREKERGFVGVIPIIPQPCHDRISIQYLLPRRCRPARSYQTPHGPSLSIFRGLFYDVNNDPEGGYYARGARAAVWENFKNNPLFDISTEHPTTYYKDMQRAIFCLCPLGWAPWSPRLVEAVVFGCIPVIIADDNVLPFADPIPWEEMEQTILFYPLQTQSHGTKWGFCSRERCAQLGHNPNIHTNGSYLEETKASSKPFNERAMLFPHPAQPGDAFHQILDGLARKLPHDKSVYLKPGEKIFNWTEGPVGGGANHALIE</sequence>
<evidence type="ECO:0000256" key="1">
    <source>
        <dbReference type="ARBA" id="ARBA00004323"/>
    </source>
</evidence>
<accession>A0A9Q0GFG4</accession>
<organism evidence="7 8">
    <name type="scientific">Turnera subulata</name>
    <dbReference type="NCBI Taxonomy" id="218843"/>
    <lineage>
        <taxon>Eukaryota</taxon>
        <taxon>Viridiplantae</taxon>
        <taxon>Streptophyta</taxon>
        <taxon>Embryophyta</taxon>
        <taxon>Tracheophyta</taxon>
        <taxon>Spermatophyta</taxon>
        <taxon>Magnoliopsida</taxon>
        <taxon>eudicotyledons</taxon>
        <taxon>Gunneridae</taxon>
        <taxon>Pentapetalae</taxon>
        <taxon>rosids</taxon>
        <taxon>fabids</taxon>
        <taxon>Malpighiales</taxon>
        <taxon>Passifloraceae</taxon>
        <taxon>Turnera</taxon>
    </lineage>
</organism>
<evidence type="ECO:0000313" key="8">
    <source>
        <dbReference type="Proteomes" id="UP001141552"/>
    </source>
</evidence>
<dbReference type="AlphaFoldDB" id="A0A9Q0GFG4"/>
<evidence type="ECO:0000256" key="3">
    <source>
        <dbReference type="ARBA" id="ARBA00022676"/>
    </source>
</evidence>
<keyword evidence="8" id="KW-1185">Reference proteome</keyword>
<dbReference type="GO" id="GO:0010417">
    <property type="term" value="P:glucuronoxylan biosynthetic process"/>
    <property type="evidence" value="ECO:0007669"/>
    <property type="project" value="TreeGrafter"/>
</dbReference>
<dbReference type="Pfam" id="PF03016">
    <property type="entry name" value="Exostosin_GT47"/>
    <property type="match status" value="1"/>
</dbReference>
<keyword evidence="4" id="KW-0812">Transmembrane</keyword>
<dbReference type="Proteomes" id="UP001141552">
    <property type="component" value="Unassembled WGS sequence"/>
</dbReference>
<keyword evidence="5" id="KW-0333">Golgi apparatus</keyword>